<feature type="compositionally biased region" description="Basic residues" evidence="1">
    <location>
        <begin position="68"/>
        <end position="102"/>
    </location>
</feature>
<feature type="non-terminal residue" evidence="2">
    <location>
        <position position="1"/>
    </location>
</feature>
<evidence type="ECO:0000256" key="1">
    <source>
        <dbReference type="SAM" id="MobiDB-lite"/>
    </source>
</evidence>
<feature type="compositionally biased region" description="Basic residues" evidence="1">
    <location>
        <begin position="225"/>
        <end position="258"/>
    </location>
</feature>
<comment type="caution">
    <text evidence="2">The sequence shown here is derived from an EMBL/GenBank/DDBJ whole genome shotgun (WGS) entry which is preliminary data.</text>
</comment>
<feature type="non-terminal residue" evidence="2">
    <location>
        <position position="345"/>
    </location>
</feature>
<feature type="compositionally biased region" description="Pro residues" evidence="1">
    <location>
        <begin position="11"/>
        <end position="26"/>
    </location>
</feature>
<accession>A0A8T0NDQ7</accession>
<dbReference type="EMBL" id="CM029053">
    <property type="protein sequence ID" value="KAG2547437.1"/>
    <property type="molecule type" value="Genomic_DNA"/>
</dbReference>
<keyword evidence="3" id="KW-1185">Reference proteome</keyword>
<proteinExistence type="predicted"/>
<feature type="compositionally biased region" description="Gly residues" evidence="1">
    <location>
        <begin position="150"/>
        <end position="162"/>
    </location>
</feature>
<dbReference type="Proteomes" id="UP000823388">
    <property type="component" value="Chromosome 9K"/>
</dbReference>
<evidence type="ECO:0000313" key="2">
    <source>
        <dbReference type="EMBL" id="KAG2547437.1"/>
    </source>
</evidence>
<feature type="compositionally biased region" description="Pro residues" evidence="1">
    <location>
        <begin position="35"/>
        <end position="46"/>
    </location>
</feature>
<sequence>WAASPWTSPSCRPPSTAPSPPSPRPPASRSSTSRPCPPATPPPWTRWPPRWARRAGSGASSLSWATACRRRPWRARRRRSAPSSRSRRRGRRPCAGARRRRSGTTSRSTPRTSGTGRRCSTSSRASRRGRRRGRRVREQVARGPARLQRGAGGVHGSAGGDGVQAAGAAGAAGPEPGPEARPAARLLQGAHHVLPAEPLPSLPEPGAGAGRGAAQGPRGADHPVPGRRRRARRPAALRRRVGPRQGRPRLLHHQRRRHDAGVEQRPVRERGAPGVGEPGQGAVLHALLLQPGGRRRGGAAGGAGRRGGPAQVQRLQLGRLLPRQAQRQLQEEGRGEPPDRAFQEG</sequence>
<feature type="compositionally biased region" description="Gly residues" evidence="1">
    <location>
        <begin position="298"/>
        <end position="307"/>
    </location>
</feature>
<feature type="compositionally biased region" description="Low complexity" evidence="1">
    <location>
        <begin position="311"/>
        <end position="328"/>
    </location>
</feature>
<feature type="compositionally biased region" description="Basic residues" evidence="1">
    <location>
        <begin position="125"/>
        <end position="135"/>
    </location>
</feature>
<feature type="compositionally biased region" description="Basic and acidic residues" evidence="1">
    <location>
        <begin position="259"/>
        <end position="271"/>
    </location>
</feature>
<organism evidence="2 3">
    <name type="scientific">Panicum virgatum</name>
    <name type="common">Blackwell switchgrass</name>
    <dbReference type="NCBI Taxonomy" id="38727"/>
    <lineage>
        <taxon>Eukaryota</taxon>
        <taxon>Viridiplantae</taxon>
        <taxon>Streptophyta</taxon>
        <taxon>Embryophyta</taxon>
        <taxon>Tracheophyta</taxon>
        <taxon>Spermatophyta</taxon>
        <taxon>Magnoliopsida</taxon>
        <taxon>Liliopsida</taxon>
        <taxon>Poales</taxon>
        <taxon>Poaceae</taxon>
        <taxon>PACMAD clade</taxon>
        <taxon>Panicoideae</taxon>
        <taxon>Panicodae</taxon>
        <taxon>Paniceae</taxon>
        <taxon>Panicinae</taxon>
        <taxon>Panicum</taxon>
        <taxon>Panicum sect. Hiantes</taxon>
    </lineage>
</organism>
<name>A0A8T0NDQ7_PANVG</name>
<feature type="region of interest" description="Disordered" evidence="1">
    <location>
        <begin position="292"/>
        <end position="345"/>
    </location>
</feature>
<dbReference type="AlphaFoldDB" id="A0A8T0NDQ7"/>
<feature type="region of interest" description="Disordered" evidence="1">
    <location>
        <begin position="1"/>
        <end position="279"/>
    </location>
</feature>
<protein>
    <submittedName>
        <fullName evidence="2">Uncharacterized protein</fullName>
    </submittedName>
</protein>
<feature type="compositionally biased region" description="Low complexity" evidence="1">
    <location>
        <begin position="163"/>
        <end position="184"/>
    </location>
</feature>
<feature type="compositionally biased region" description="Low complexity" evidence="1">
    <location>
        <begin position="103"/>
        <end position="124"/>
    </location>
</feature>
<feature type="compositionally biased region" description="Basic and acidic residues" evidence="1">
    <location>
        <begin position="329"/>
        <end position="345"/>
    </location>
</feature>
<feature type="compositionally biased region" description="Low complexity" evidence="1">
    <location>
        <begin position="47"/>
        <end position="67"/>
    </location>
</feature>
<reference evidence="2" key="1">
    <citation type="submission" date="2020-05" db="EMBL/GenBank/DDBJ databases">
        <title>WGS assembly of Panicum virgatum.</title>
        <authorList>
            <person name="Lovell J.T."/>
            <person name="Jenkins J."/>
            <person name="Shu S."/>
            <person name="Juenger T.E."/>
            <person name="Schmutz J."/>
        </authorList>
    </citation>
    <scope>NUCLEOTIDE SEQUENCE</scope>
    <source>
        <strain evidence="2">AP13</strain>
    </source>
</reference>
<evidence type="ECO:0000313" key="3">
    <source>
        <dbReference type="Proteomes" id="UP000823388"/>
    </source>
</evidence>
<gene>
    <name evidence="2" type="ORF">PVAP13_9KG101720</name>
</gene>